<keyword evidence="2" id="KW-1185">Reference proteome</keyword>
<organism evidence="1 2">
    <name type="scientific">Portunus trituberculatus</name>
    <name type="common">Swimming crab</name>
    <name type="synonym">Neptunus trituberculatus</name>
    <dbReference type="NCBI Taxonomy" id="210409"/>
    <lineage>
        <taxon>Eukaryota</taxon>
        <taxon>Metazoa</taxon>
        <taxon>Ecdysozoa</taxon>
        <taxon>Arthropoda</taxon>
        <taxon>Crustacea</taxon>
        <taxon>Multicrustacea</taxon>
        <taxon>Malacostraca</taxon>
        <taxon>Eumalacostraca</taxon>
        <taxon>Eucarida</taxon>
        <taxon>Decapoda</taxon>
        <taxon>Pleocyemata</taxon>
        <taxon>Brachyura</taxon>
        <taxon>Eubrachyura</taxon>
        <taxon>Portunoidea</taxon>
        <taxon>Portunidae</taxon>
        <taxon>Portuninae</taxon>
        <taxon>Portunus</taxon>
    </lineage>
</organism>
<name>A0A5B7K363_PORTR</name>
<dbReference type="Proteomes" id="UP000324222">
    <property type="component" value="Unassembled WGS sequence"/>
</dbReference>
<proteinExistence type="predicted"/>
<reference evidence="1 2" key="1">
    <citation type="submission" date="2019-05" db="EMBL/GenBank/DDBJ databases">
        <title>Another draft genome of Portunus trituberculatus and its Hox gene families provides insights of decapod evolution.</title>
        <authorList>
            <person name="Jeong J.-H."/>
            <person name="Song I."/>
            <person name="Kim S."/>
            <person name="Choi T."/>
            <person name="Kim D."/>
            <person name="Ryu S."/>
            <person name="Kim W."/>
        </authorList>
    </citation>
    <scope>NUCLEOTIDE SEQUENCE [LARGE SCALE GENOMIC DNA]</scope>
    <source>
        <tissue evidence="1">Muscle</tissue>
    </source>
</reference>
<sequence>MSCNGHYLTDRGALLTITLCLQASKTERLYGYKFVMKTRSGGGDEVQGVERVGVGQEGEGRQGE</sequence>
<dbReference type="AlphaFoldDB" id="A0A5B7K363"/>
<comment type="caution">
    <text evidence="1">The sequence shown here is derived from an EMBL/GenBank/DDBJ whole genome shotgun (WGS) entry which is preliminary data.</text>
</comment>
<gene>
    <name evidence="1" type="ORF">E2C01_094408</name>
</gene>
<evidence type="ECO:0000313" key="1">
    <source>
        <dbReference type="EMBL" id="MPC99014.1"/>
    </source>
</evidence>
<evidence type="ECO:0000313" key="2">
    <source>
        <dbReference type="Proteomes" id="UP000324222"/>
    </source>
</evidence>
<protein>
    <submittedName>
        <fullName evidence="1">Uncharacterized protein</fullName>
    </submittedName>
</protein>
<accession>A0A5B7K363</accession>
<dbReference type="EMBL" id="VSRR010116603">
    <property type="protein sequence ID" value="MPC99014.1"/>
    <property type="molecule type" value="Genomic_DNA"/>
</dbReference>